<protein>
    <submittedName>
        <fullName evidence="1">DNA-binding transcriptional ArsR family regulator</fullName>
    </submittedName>
</protein>
<proteinExistence type="predicted"/>
<dbReference type="RefSeq" id="WP_086788908.1">
    <property type="nucleotide sequence ID" value="NZ_JAGIOO010000001.1"/>
</dbReference>
<dbReference type="InterPro" id="IPR036388">
    <property type="entry name" value="WH-like_DNA-bd_sf"/>
</dbReference>
<gene>
    <name evidence="1" type="ORF">JOF53_008209</name>
</gene>
<name>A0ABS5ASG5_9PSEU</name>
<dbReference type="InterPro" id="IPR051011">
    <property type="entry name" value="Metal_resp_trans_reg"/>
</dbReference>
<dbReference type="Gene3D" id="1.10.10.10">
    <property type="entry name" value="Winged helix-like DNA-binding domain superfamily/Winged helix DNA-binding domain"/>
    <property type="match status" value="1"/>
</dbReference>
<dbReference type="EMBL" id="JAGIOO010000001">
    <property type="protein sequence ID" value="MBP2479337.1"/>
    <property type="molecule type" value="Genomic_DNA"/>
</dbReference>
<dbReference type="CDD" id="cd00090">
    <property type="entry name" value="HTH_ARSR"/>
    <property type="match status" value="1"/>
</dbReference>
<dbReference type="PANTHER" id="PTHR43132:SF8">
    <property type="entry name" value="HTH-TYPE TRANSCRIPTIONAL REGULATOR KMTR"/>
    <property type="match status" value="1"/>
</dbReference>
<accession>A0ABS5ASG5</accession>
<sequence length="281" mass="29453">MTSGLGPVAEGVFALDTFGRAAGTAVEPWRRRAAVALGGQLGEVHRLLHEVRPVPGLLWLLERQGPVTGRQAGTVFAFVRAAILPHWNTLHSRLEAERETRGRLAINSGVESVLATLHPRVRWNPPHLELLDEPDGEIDLAGEGMLLSPSAFLAEGSVAVLRTQKDGGQPALVFPAPGVLAALGQRGEEPTTGEQLGALVGATRAAALAALTESCTTGTLSQRLGISLAGASKHATVLRKAGLVTTTRNRNTALHTLTSLGMALLQGQNGTAPQRERAAVC</sequence>
<comment type="caution">
    <text evidence="1">The sequence shown here is derived from an EMBL/GenBank/DDBJ whole genome shotgun (WGS) entry which is preliminary data.</text>
</comment>
<organism evidence="1 2">
    <name type="scientific">Crossiella equi</name>
    <dbReference type="NCBI Taxonomy" id="130796"/>
    <lineage>
        <taxon>Bacteria</taxon>
        <taxon>Bacillati</taxon>
        <taxon>Actinomycetota</taxon>
        <taxon>Actinomycetes</taxon>
        <taxon>Pseudonocardiales</taxon>
        <taxon>Pseudonocardiaceae</taxon>
        <taxon>Crossiella</taxon>
    </lineage>
</organism>
<dbReference type="SUPFAM" id="SSF46785">
    <property type="entry name" value="Winged helix' DNA-binding domain"/>
    <property type="match status" value="1"/>
</dbReference>
<dbReference type="InterPro" id="IPR036390">
    <property type="entry name" value="WH_DNA-bd_sf"/>
</dbReference>
<dbReference type="PANTHER" id="PTHR43132">
    <property type="entry name" value="ARSENICAL RESISTANCE OPERON REPRESSOR ARSR-RELATED"/>
    <property type="match status" value="1"/>
</dbReference>
<dbReference type="InterPro" id="IPR011991">
    <property type="entry name" value="ArsR-like_HTH"/>
</dbReference>
<evidence type="ECO:0000313" key="1">
    <source>
        <dbReference type="EMBL" id="MBP2479337.1"/>
    </source>
</evidence>
<dbReference type="GO" id="GO:0003677">
    <property type="term" value="F:DNA binding"/>
    <property type="evidence" value="ECO:0007669"/>
    <property type="project" value="UniProtKB-KW"/>
</dbReference>
<keyword evidence="1" id="KW-0238">DNA-binding</keyword>
<evidence type="ECO:0000313" key="2">
    <source>
        <dbReference type="Proteomes" id="UP001519363"/>
    </source>
</evidence>
<reference evidence="1 2" key="1">
    <citation type="submission" date="2021-03" db="EMBL/GenBank/DDBJ databases">
        <title>Sequencing the genomes of 1000 actinobacteria strains.</title>
        <authorList>
            <person name="Klenk H.-P."/>
        </authorList>
    </citation>
    <scope>NUCLEOTIDE SEQUENCE [LARGE SCALE GENOMIC DNA]</scope>
    <source>
        <strain evidence="1 2">DSM 44580</strain>
    </source>
</reference>
<keyword evidence="2" id="KW-1185">Reference proteome</keyword>
<dbReference type="Proteomes" id="UP001519363">
    <property type="component" value="Unassembled WGS sequence"/>
</dbReference>